<proteinExistence type="predicted"/>
<dbReference type="InterPro" id="IPR003772">
    <property type="entry name" value="YceD"/>
</dbReference>
<dbReference type="RefSeq" id="WP_183752572.1">
    <property type="nucleotide sequence ID" value="NZ_JACICC010000004.1"/>
</dbReference>
<dbReference type="AlphaFoldDB" id="A0A7W6EH95"/>
<name>A0A7W6EH95_9HYPH</name>
<sequence length="193" mass="20594">MTETISFPLQHIFNVTDLKPEGVDVTVETTAEERAALAKFLDLPAIHHLEGTFHLTGNARRVTVRGEVRAAIVQTCTVSLDPFDTSIHEDVEVVFEEPAVDALDANAKAALARGALDKPIDLKDLETELDAPDDLIDGKIDLGSLTAEFLALGLDPYPRKPGVEFSFDDGSAERESPFAALSGLKGSAPGGAN</sequence>
<keyword evidence="2" id="KW-1185">Reference proteome</keyword>
<evidence type="ECO:0000313" key="2">
    <source>
        <dbReference type="Proteomes" id="UP000537592"/>
    </source>
</evidence>
<accession>A0A7W6EH95</accession>
<dbReference type="Proteomes" id="UP000537592">
    <property type="component" value="Unassembled WGS sequence"/>
</dbReference>
<gene>
    <name evidence="1" type="ORF">FHS81_002064</name>
</gene>
<comment type="caution">
    <text evidence="1">The sequence shown here is derived from an EMBL/GenBank/DDBJ whole genome shotgun (WGS) entry which is preliminary data.</text>
</comment>
<protein>
    <recommendedName>
        <fullName evidence="3">DUF177 domain-containing protein</fullName>
    </recommendedName>
</protein>
<reference evidence="1 2" key="1">
    <citation type="submission" date="2020-08" db="EMBL/GenBank/DDBJ databases">
        <title>Genomic Encyclopedia of Type Strains, Phase IV (KMG-IV): sequencing the most valuable type-strain genomes for metagenomic binning, comparative biology and taxonomic classification.</title>
        <authorList>
            <person name="Goeker M."/>
        </authorList>
    </citation>
    <scope>NUCLEOTIDE SEQUENCE [LARGE SCALE GENOMIC DNA]</scope>
    <source>
        <strain evidence="1 2">DSM 28760</strain>
    </source>
</reference>
<evidence type="ECO:0000313" key="1">
    <source>
        <dbReference type="EMBL" id="MBB3809976.1"/>
    </source>
</evidence>
<dbReference type="EMBL" id="JACICC010000004">
    <property type="protein sequence ID" value="MBB3809976.1"/>
    <property type="molecule type" value="Genomic_DNA"/>
</dbReference>
<organism evidence="1 2">
    <name type="scientific">Pseudochelatococcus contaminans</name>
    <dbReference type="NCBI Taxonomy" id="1538103"/>
    <lineage>
        <taxon>Bacteria</taxon>
        <taxon>Pseudomonadati</taxon>
        <taxon>Pseudomonadota</taxon>
        <taxon>Alphaproteobacteria</taxon>
        <taxon>Hyphomicrobiales</taxon>
        <taxon>Chelatococcaceae</taxon>
        <taxon>Pseudochelatococcus</taxon>
    </lineage>
</organism>
<evidence type="ECO:0008006" key="3">
    <source>
        <dbReference type="Google" id="ProtNLM"/>
    </source>
</evidence>
<dbReference type="Pfam" id="PF02620">
    <property type="entry name" value="YceD"/>
    <property type="match status" value="1"/>
</dbReference>